<accession>A0A7S1SCK4</accession>
<sequence>MAAEEADRLLEDGYMVVEGVLEAELCDALREHVLLCTDEAKRLGRNDLFGNIQEAARRADLKLDLCDPVVEALNSLFHRCGPMLAKAMGGLSRLVELAAITSDSGAVAQPVHADTMHGVTRFLQSDIQLPSGPPGKAGATGDPDSEDEDQADDLGEIVRAVATETALIYTVLVALQDVEPEMGPTHVWPRTNTVEHHAALWGTHTGGKLSVAEADKLFATPHRDMLLRKGDLVMYDSRTMHCGGANMSSSRRSVFCVSTMGPGIRPDGTTWTMLKSLRNRLRLGDFPLSGEMVQAPVAKPGAVAEALPPPVAAAVQDAQGNGPAADAEEEGRPIPPLEEWAAAVQCSLCTRWRPCSVEEAPRLTGSEHGFFCKSVGFKCTQEQRYSTQEIDAIFG</sequence>
<dbReference type="InterPro" id="IPR008775">
    <property type="entry name" value="Phytyl_CoA_dOase-like"/>
</dbReference>
<dbReference type="SUPFAM" id="SSF51197">
    <property type="entry name" value="Clavaminate synthase-like"/>
    <property type="match status" value="1"/>
</dbReference>
<dbReference type="PANTHER" id="PTHR37563">
    <property type="entry name" value="PHYTANOYL-COA DIOXYGENASE FAMILY PROTEIN (AFU_ORTHOLOGUE AFUA_2G03330)"/>
    <property type="match status" value="1"/>
</dbReference>
<dbReference type="Gene3D" id="2.60.120.620">
    <property type="entry name" value="q2cbj1_9rhob like domain"/>
    <property type="match status" value="1"/>
</dbReference>
<evidence type="ECO:0000313" key="2">
    <source>
        <dbReference type="EMBL" id="CAD9190952.1"/>
    </source>
</evidence>
<dbReference type="EMBL" id="HBGE01113638">
    <property type="protein sequence ID" value="CAD9190952.1"/>
    <property type="molecule type" value="Transcribed_RNA"/>
</dbReference>
<evidence type="ECO:0008006" key="3">
    <source>
        <dbReference type="Google" id="ProtNLM"/>
    </source>
</evidence>
<protein>
    <recommendedName>
        <fullName evidence="3">CW-type domain-containing protein</fullName>
    </recommendedName>
</protein>
<organism evidence="2">
    <name type="scientific">Alexandrium catenella</name>
    <name type="common">Red tide dinoflagellate</name>
    <name type="synonym">Gonyaulax catenella</name>
    <dbReference type="NCBI Taxonomy" id="2925"/>
    <lineage>
        <taxon>Eukaryota</taxon>
        <taxon>Sar</taxon>
        <taxon>Alveolata</taxon>
        <taxon>Dinophyceae</taxon>
        <taxon>Gonyaulacales</taxon>
        <taxon>Pyrocystaceae</taxon>
        <taxon>Alexandrium</taxon>
    </lineage>
</organism>
<gene>
    <name evidence="2" type="ORF">ACAT0790_LOCUS67727</name>
</gene>
<reference evidence="2" key="1">
    <citation type="submission" date="2021-01" db="EMBL/GenBank/DDBJ databases">
        <authorList>
            <person name="Corre E."/>
            <person name="Pelletier E."/>
            <person name="Niang G."/>
            <person name="Scheremetjew M."/>
            <person name="Finn R."/>
            <person name="Kale V."/>
            <person name="Holt S."/>
            <person name="Cochrane G."/>
            <person name="Meng A."/>
            <person name="Brown T."/>
            <person name="Cohen L."/>
        </authorList>
    </citation>
    <scope>NUCLEOTIDE SEQUENCE</scope>
    <source>
        <strain evidence="2">OF101</strain>
    </source>
</reference>
<dbReference type="PANTHER" id="PTHR37563:SF2">
    <property type="entry name" value="PHYTANOYL-COA DIOXYGENASE FAMILY PROTEIN (AFU_ORTHOLOGUE AFUA_2G03330)"/>
    <property type="match status" value="1"/>
</dbReference>
<dbReference type="InterPro" id="IPR051961">
    <property type="entry name" value="Fungal_Metabolite_Diox"/>
</dbReference>
<evidence type="ECO:0000256" key="1">
    <source>
        <dbReference type="SAM" id="MobiDB-lite"/>
    </source>
</evidence>
<dbReference type="AlphaFoldDB" id="A0A7S1SCK4"/>
<proteinExistence type="predicted"/>
<dbReference type="Pfam" id="PF05721">
    <property type="entry name" value="PhyH"/>
    <property type="match status" value="1"/>
</dbReference>
<feature type="region of interest" description="Disordered" evidence="1">
    <location>
        <begin position="126"/>
        <end position="150"/>
    </location>
</feature>
<name>A0A7S1SCK4_ALECA</name>